<name>A0A8H6EKV3_9HELO</name>
<organism evidence="1 2">
    <name type="scientific">Botrytis fragariae</name>
    <dbReference type="NCBI Taxonomy" id="1964551"/>
    <lineage>
        <taxon>Eukaryota</taxon>
        <taxon>Fungi</taxon>
        <taxon>Dikarya</taxon>
        <taxon>Ascomycota</taxon>
        <taxon>Pezizomycotina</taxon>
        <taxon>Leotiomycetes</taxon>
        <taxon>Helotiales</taxon>
        <taxon>Sclerotiniaceae</taxon>
        <taxon>Botrytis</taxon>
    </lineage>
</organism>
<evidence type="ECO:0000313" key="2">
    <source>
        <dbReference type="Proteomes" id="UP000531561"/>
    </source>
</evidence>
<dbReference type="EMBL" id="JABFCT010000004">
    <property type="protein sequence ID" value="KAF5875972.1"/>
    <property type="molecule type" value="Genomic_DNA"/>
</dbReference>
<dbReference type="AlphaFoldDB" id="A0A8H6EKV3"/>
<keyword evidence="2" id="KW-1185">Reference proteome</keyword>
<proteinExistence type="predicted"/>
<dbReference type="RefSeq" id="XP_037194918.1">
    <property type="nucleotide sequence ID" value="XM_037332790.1"/>
</dbReference>
<dbReference type="GeneID" id="59256482"/>
<dbReference type="Proteomes" id="UP000531561">
    <property type="component" value="Unassembled WGS sequence"/>
</dbReference>
<gene>
    <name evidence="1" type="ORF">Bfra_002368</name>
</gene>
<comment type="caution">
    <text evidence="1">The sequence shown here is derived from an EMBL/GenBank/DDBJ whole genome shotgun (WGS) entry which is preliminary data.</text>
</comment>
<reference evidence="1 2" key="1">
    <citation type="journal article" date="2020" name="Phytopathology">
        <title>A high-quality genome resource of Botrytis fragariae, a new and rapidly spreading fungal pathogen causing strawberry gray mold in the U.S.A.</title>
        <authorList>
            <person name="Wu Y."/>
            <person name="Saski C.A."/>
            <person name="Schnabel G."/>
            <person name="Xiao S."/>
            <person name="Hu M."/>
        </authorList>
    </citation>
    <scope>NUCLEOTIDE SEQUENCE [LARGE SCALE GENOMIC DNA]</scope>
    <source>
        <strain evidence="1 2">BVB16</strain>
    </source>
</reference>
<evidence type="ECO:0000313" key="1">
    <source>
        <dbReference type="EMBL" id="KAF5875972.1"/>
    </source>
</evidence>
<protein>
    <submittedName>
        <fullName evidence="1">Uncharacterized protein</fullName>
    </submittedName>
</protein>
<accession>A0A8H6EKV3</accession>
<sequence>MSKAVATRDLKRLEPQSQGITTGKFYTAELRTNFFHTMIPGGNTHALPQWFSSPFITHRLRFR</sequence>